<dbReference type="EMBL" id="JAWDGP010004234">
    <property type="protein sequence ID" value="KAK3766413.1"/>
    <property type="molecule type" value="Genomic_DNA"/>
</dbReference>
<keyword evidence="1" id="KW-0433">Leucine-rich repeat</keyword>
<dbReference type="SMART" id="SM00369">
    <property type="entry name" value="LRR_TYP"/>
    <property type="match status" value="6"/>
</dbReference>
<feature type="transmembrane region" description="Helical" evidence="4">
    <location>
        <begin position="626"/>
        <end position="652"/>
    </location>
</feature>
<dbReference type="InterPro" id="IPR032675">
    <property type="entry name" value="LRR_dom_sf"/>
</dbReference>
<sequence length="686" mass="72131">MSPPRNVCLSPHDSRPPRKSVNLSRRSYSGGSMHQLLAVITLALTLRLAATACPRPPDCYVCSSSSAICKVCPDHPDIPATITDLKIISGGCSILAQMGLLKTTSFSRFTDLKTLSMDHTNVIRFFGSVFEKNVNLEKLSLAQNSIRGFSAQTFKGLGQLRELILAQNKIAALSPSSFSPLISLETLNLAGNLLTHLSAHDFDGLSNLVTLSLSNNPLNTIEPDSFKPLTNVQEVVLKGTELTAIPARLLAGLAALRRVDASGGKIRVVADDSLIGTHLDTLDLSRNALIAAPYAAIKNSGTPPKNIDLSFNRIIRLFAHDFHNVSTAKLDLQSNPISLIEAGAFSGSAITELNLANTSLTSLPLAMEAWMLKQKVNISLQDNTGWLCSCSQLWLSRYLQGVADKQSPTCAAGGTYGGKTLVSVLSQMESDCKTTTSTTTTTTTTSTSISTVATSTATTTTPTTATSTLSTSTSRKPSKQTSQPAVLLGTIITSSARPPGQSFPPINSNTNQPNGHTGPGTTQKATNTNTNNNSNNNNGRPNTSNTNGNSNTATASPSKHTTPNTGPTSHAVQNPGSGNNGIPSRSSPSSEPGAKLPGGGISPPGGQPLGHPAGQPMRNAHGTVNMMAVLLAVLCTLAACLFCVGVVAACLSCNRYKHRRGRVEDQRANQVAHALAALSGKWHKEM</sequence>
<dbReference type="Proteomes" id="UP001283361">
    <property type="component" value="Unassembled WGS sequence"/>
</dbReference>
<dbReference type="GO" id="GO:0005886">
    <property type="term" value="C:plasma membrane"/>
    <property type="evidence" value="ECO:0007669"/>
    <property type="project" value="TreeGrafter"/>
</dbReference>
<dbReference type="Pfam" id="PF13855">
    <property type="entry name" value="LRR_8"/>
    <property type="match status" value="1"/>
</dbReference>
<evidence type="ECO:0000256" key="1">
    <source>
        <dbReference type="ARBA" id="ARBA00022614"/>
    </source>
</evidence>
<dbReference type="SUPFAM" id="SSF52058">
    <property type="entry name" value="L domain-like"/>
    <property type="match status" value="1"/>
</dbReference>
<feature type="region of interest" description="Disordered" evidence="3">
    <location>
        <begin position="1"/>
        <end position="26"/>
    </location>
</feature>
<name>A0AAE0ZBT8_9GAST</name>
<evidence type="ECO:0000313" key="5">
    <source>
        <dbReference type="EMBL" id="KAK3766413.1"/>
    </source>
</evidence>
<dbReference type="InterPro" id="IPR050541">
    <property type="entry name" value="LRR_TM_domain-containing"/>
</dbReference>
<evidence type="ECO:0000256" key="4">
    <source>
        <dbReference type="SAM" id="Phobius"/>
    </source>
</evidence>
<dbReference type="InterPro" id="IPR003591">
    <property type="entry name" value="Leu-rich_rpt_typical-subtyp"/>
</dbReference>
<dbReference type="PANTHER" id="PTHR24369">
    <property type="entry name" value="ANTIGEN BSP, PUTATIVE-RELATED"/>
    <property type="match status" value="1"/>
</dbReference>
<dbReference type="PANTHER" id="PTHR24369:SF211">
    <property type="entry name" value="LEUCINE-RICH REPEAT-CONTAINING PROTEIN 15-LIKE"/>
    <property type="match status" value="1"/>
</dbReference>
<feature type="region of interest" description="Disordered" evidence="3">
    <location>
        <begin position="434"/>
        <end position="617"/>
    </location>
</feature>
<feature type="compositionally biased region" description="Low complexity" evidence="3">
    <location>
        <begin position="519"/>
        <end position="558"/>
    </location>
</feature>
<protein>
    <submittedName>
        <fullName evidence="5">Uncharacterized protein</fullName>
    </submittedName>
</protein>
<dbReference type="InterPro" id="IPR001611">
    <property type="entry name" value="Leu-rich_rpt"/>
</dbReference>
<keyword evidence="4" id="KW-0812">Transmembrane</keyword>
<feature type="compositionally biased region" description="Polar residues" evidence="3">
    <location>
        <begin position="559"/>
        <end position="590"/>
    </location>
</feature>
<comment type="caution">
    <text evidence="5">The sequence shown here is derived from an EMBL/GenBank/DDBJ whole genome shotgun (WGS) entry which is preliminary data.</text>
</comment>
<keyword evidence="4" id="KW-1133">Transmembrane helix</keyword>
<evidence type="ECO:0000313" key="6">
    <source>
        <dbReference type="Proteomes" id="UP001283361"/>
    </source>
</evidence>
<accession>A0AAE0ZBT8</accession>
<dbReference type="AlphaFoldDB" id="A0AAE0ZBT8"/>
<evidence type="ECO:0000256" key="2">
    <source>
        <dbReference type="ARBA" id="ARBA00022737"/>
    </source>
</evidence>
<feature type="compositionally biased region" description="Low complexity" evidence="3">
    <location>
        <begin position="434"/>
        <end position="474"/>
    </location>
</feature>
<gene>
    <name evidence="5" type="ORF">RRG08_056087</name>
</gene>
<dbReference type="PROSITE" id="PS51450">
    <property type="entry name" value="LRR"/>
    <property type="match status" value="2"/>
</dbReference>
<keyword evidence="2" id="KW-0677">Repeat</keyword>
<feature type="compositionally biased region" description="Polar residues" evidence="3">
    <location>
        <begin position="504"/>
        <end position="515"/>
    </location>
</feature>
<organism evidence="5 6">
    <name type="scientific">Elysia crispata</name>
    <name type="common">lettuce slug</name>
    <dbReference type="NCBI Taxonomy" id="231223"/>
    <lineage>
        <taxon>Eukaryota</taxon>
        <taxon>Metazoa</taxon>
        <taxon>Spiralia</taxon>
        <taxon>Lophotrochozoa</taxon>
        <taxon>Mollusca</taxon>
        <taxon>Gastropoda</taxon>
        <taxon>Heterobranchia</taxon>
        <taxon>Euthyneura</taxon>
        <taxon>Panpulmonata</taxon>
        <taxon>Sacoglossa</taxon>
        <taxon>Placobranchoidea</taxon>
        <taxon>Plakobranchidae</taxon>
        <taxon>Elysia</taxon>
    </lineage>
</organism>
<keyword evidence="6" id="KW-1185">Reference proteome</keyword>
<evidence type="ECO:0000256" key="3">
    <source>
        <dbReference type="SAM" id="MobiDB-lite"/>
    </source>
</evidence>
<keyword evidence="4" id="KW-0472">Membrane</keyword>
<proteinExistence type="predicted"/>
<dbReference type="Gene3D" id="3.80.10.10">
    <property type="entry name" value="Ribonuclease Inhibitor"/>
    <property type="match status" value="2"/>
</dbReference>
<reference evidence="5" key="1">
    <citation type="journal article" date="2023" name="G3 (Bethesda)">
        <title>A reference genome for the long-term kleptoplast-retaining sea slug Elysia crispata morphotype clarki.</title>
        <authorList>
            <person name="Eastman K.E."/>
            <person name="Pendleton A.L."/>
            <person name="Shaikh M.A."/>
            <person name="Suttiyut T."/>
            <person name="Ogas R."/>
            <person name="Tomko P."/>
            <person name="Gavelis G."/>
            <person name="Widhalm J.R."/>
            <person name="Wisecaver J.H."/>
        </authorList>
    </citation>
    <scope>NUCLEOTIDE SEQUENCE</scope>
    <source>
        <strain evidence="5">ECLA1</strain>
    </source>
</reference>